<evidence type="ECO:0000313" key="3">
    <source>
        <dbReference type="EMBL" id="AUX45253.1"/>
    </source>
</evidence>
<protein>
    <recommendedName>
        <fullName evidence="2">PEGA domain-containing protein</fullName>
    </recommendedName>
</protein>
<dbReference type="PANTHER" id="PTHR36194:SF1">
    <property type="entry name" value="S-LAYER-LIKE PROTEIN"/>
    <property type="match status" value="1"/>
</dbReference>
<dbReference type="OrthoDB" id="5484597at2"/>
<dbReference type="AlphaFoldDB" id="A0A2L0F142"/>
<dbReference type="EMBL" id="CP012673">
    <property type="protein sequence ID" value="AUX45253.1"/>
    <property type="molecule type" value="Genomic_DNA"/>
</dbReference>
<evidence type="ECO:0000313" key="4">
    <source>
        <dbReference type="Proteomes" id="UP000238348"/>
    </source>
</evidence>
<proteinExistence type="predicted"/>
<dbReference type="SUPFAM" id="SSF48452">
    <property type="entry name" value="TPR-like"/>
    <property type="match status" value="1"/>
</dbReference>
<keyword evidence="1" id="KW-0732">Signal</keyword>
<feature type="signal peptide" evidence="1">
    <location>
        <begin position="1"/>
        <end position="23"/>
    </location>
</feature>
<dbReference type="RefSeq" id="WP_104983657.1">
    <property type="nucleotide sequence ID" value="NZ_CP012673.1"/>
</dbReference>
<dbReference type="InterPro" id="IPR011990">
    <property type="entry name" value="TPR-like_helical_dom_sf"/>
</dbReference>
<sequence>MRRRVAIGLLAALELVASLPRRALGAPEGTPPRDVQEAPAAASAAARRSEAVARYNKGRALYAEGSWAAALAEFLASRQLHPMWAATSSAALCLKQLKRHDEALAMFEALLREFGAELPAGAKEVVQREVVELRGLVGTIEIDGAEPGAGVTIDGQSRGEFPLLAPLRVTAGSHVVRLAKEGFEPFERRVEVAGGQTARVAARLRALMRAGRLRVAEQGGRALDVVVDGSVVGKTPWEGRLAAGDHVVLLRGEGDLGTLPVSVSIELDRITPITLQAEELAAALRIEPEPVNASVALDAVTVGRGIWEGRLRAGEHRIEVAAPGFVPEARRIAVARGERKVLHVRLGRDELSPFWRKPARPARAVVELGTALMLVPSFGGDITGQCGEACRMRVGAGGGAVIHVGYELGMGLGFGVTVGHFAAVQTISGWTASLTPVGMPAQAGTAEDVIALRAGLAGAWVGFTLGERWPLHFRLGVGEMLGTVLDTRTGEFYASNARSYRLDPSIEQHDAAFIHVTPEVRIGLPLGRHVELTAGVAAPVLINLTRPQWSEAHGVSAGIDGLGTFRSDALLGDVLLMLAPGIGARFDF</sequence>
<name>A0A2L0F142_SORCE</name>
<dbReference type="InterPro" id="IPR013229">
    <property type="entry name" value="PEGA"/>
</dbReference>
<evidence type="ECO:0000259" key="2">
    <source>
        <dbReference type="Pfam" id="PF08308"/>
    </source>
</evidence>
<dbReference type="Proteomes" id="UP000238348">
    <property type="component" value="Chromosome"/>
</dbReference>
<evidence type="ECO:0000256" key="1">
    <source>
        <dbReference type="SAM" id="SignalP"/>
    </source>
</evidence>
<gene>
    <name evidence="3" type="ORF">SOCE26_067340</name>
</gene>
<reference evidence="3 4" key="1">
    <citation type="submission" date="2015-09" db="EMBL/GenBank/DDBJ databases">
        <title>Sorangium comparison.</title>
        <authorList>
            <person name="Zaburannyi N."/>
            <person name="Bunk B."/>
            <person name="Overmann J."/>
            <person name="Mueller R."/>
        </authorList>
    </citation>
    <scope>NUCLEOTIDE SEQUENCE [LARGE SCALE GENOMIC DNA]</scope>
    <source>
        <strain evidence="3 4">So ce26</strain>
    </source>
</reference>
<feature type="domain" description="PEGA" evidence="2">
    <location>
        <begin position="283"/>
        <end position="345"/>
    </location>
</feature>
<feature type="chain" id="PRO_5014966555" description="PEGA domain-containing protein" evidence="1">
    <location>
        <begin position="24"/>
        <end position="588"/>
    </location>
</feature>
<accession>A0A2L0F142</accession>
<feature type="domain" description="PEGA" evidence="2">
    <location>
        <begin position="138"/>
        <end position="205"/>
    </location>
</feature>
<dbReference type="Gene3D" id="1.25.40.10">
    <property type="entry name" value="Tetratricopeptide repeat domain"/>
    <property type="match status" value="1"/>
</dbReference>
<dbReference type="Pfam" id="PF08308">
    <property type="entry name" value="PEGA"/>
    <property type="match status" value="2"/>
</dbReference>
<dbReference type="PANTHER" id="PTHR36194">
    <property type="entry name" value="S-LAYER-LIKE PROTEIN"/>
    <property type="match status" value="1"/>
</dbReference>
<organism evidence="3 4">
    <name type="scientific">Sorangium cellulosum</name>
    <name type="common">Polyangium cellulosum</name>
    <dbReference type="NCBI Taxonomy" id="56"/>
    <lineage>
        <taxon>Bacteria</taxon>
        <taxon>Pseudomonadati</taxon>
        <taxon>Myxococcota</taxon>
        <taxon>Polyangia</taxon>
        <taxon>Polyangiales</taxon>
        <taxon>Polyangiaceae</taxon>
        <taxon>Sorangium</taxon>
    </lineage>
</organism>